<keyword evidence="2" id="KW-1185">Reference proteome</keyword>
<proteinExistence type="predicted"/>
<dbReference type="Proteomes" id="UP000091857">
    <property type="component" value="Chromosome 18"/>
</dbReference>
<evidence type="ECO:0000313" key="1">
    <source>
        <dbReference type="EMBL" id="KAG8633257.1"/>
    </source>
</evidence>
<sequence length="108" mass="12053">MAKTVTKETTNVCQIGHTLSCFLLSLHSPSFSETMETQQQQQPQPKTTDEKLSLDIEHFEPKTLTREQIKSARAAAALQLAALREERKAQIKMAEYSSSRRGEGGCDV</sequence>
<reference evidence="2" key="1">
    <citation type="journal article" date="2016" name="Nat. Biotechnol.">
        <title>Sequencing wild and cultivated cassava and related species reveals extensive interspecific hybridization and genetic diversity.</title>
        <authorList>
            <person name="Bredeson J.V."/>
            <person name="Lyons J.B."/>
            <person name="Prochnik S.E."/>
            <person name="Wu G.A."/>
            <person name="Ha C.M."/>
            <person name="Edsinger-Gonzales E."/>
            <person name="Grimwood J."/>
            <person name="Schmutz J."/>
            <person name="Rabbi I.Y."/>
            <person name="Egesi C."/>
            <person name="Nauluvula P."/>
            <person name="Lebot V."/>
            <person name="Ndunguru J."/>
            <person name="Mkamilo G."/>
            <person name="Bart R.S."/>
            <person name="Setter T.L."/>
            <person name="Gleadow R.M."/>
            <person name="Kulakow P."/>
            <person name="Ferguson M.E."/>
            <person name="Rounsley S."/>
            <person name="Rokhsar D.S."/>
        </authorList>
    </citation>
    <scope>NUCLEOTIDE SEQUENCE [LARGE SCALE GENOMIC DNA]</scope>
    <source>
        <strain evidence="2">cv. AM560-2</strain>
    </source>
</reference>
<accession>A0ACB7FZA6</accession>
<comment type="caution">
    <text evidence="1">The sequence shown here is derived from an EMBL/GenBank/DDBJ whole genome shotgun (WGS) entry which is preliminary data.</text>
</comment>
<name>A0ACB7FZA6_MANES</name>
<gene>
    <name evidence="1" type="ORF">MANES_18G086366v8</name>
</gene>
<protein>
    <submittedName>
        <fullName evidence="1">Uncharacterized protein</fullName>
    </submittedName>
</protein>
<evidence type="ECO:0000313" key="2">
    <source>
        <dbReference type="Proteomes" id="UP000091857"/>
    </source>
</evidence>
<organism evidence="1 2">
    <name type="scientific">Manihot esculenta</name>
    <name type="common">Cassava</name>
    <name type="synonym">Jatropha manihot</name>
    <dbReference type="NCBI Taxonomy" id="3983"/>
    <lineage>
        <taxon>Eukaryota</taxon>
        <taxon>Viridiplantae</taxon>
        <taxon>Streptophyta</taxon>
        <taxon>Embryophyta</taxon>
        <taxon>Tracheophyta</taxon>
        <taxon>Spermatophyta</taxon>
        <taxon>Magnoliopsida</taxon>
        <taxon>eudicotyledons</taxon>
        <taxon>Gunneridae</taxon>
        <taxon>Pentapetalae</taxon>
        <taxon>rosids</taxon>
        <taxon>fabids</taxon>
        <taxon>Malpighiales</taxon>
        <taxon>Euphorbiaceae</taxon>
        <taxon>Crotonoideae</taxon>
        <taxon>Manihoteae</taxon>
        <taxon>Manihot</taxon>
    </lineage>
</organism>
<dbReference type="EMBL" id="CM004404">
    <property type="protein sequence ID" value="KAG8633257.1"/>
    <property type="molecule type" value="Genomic_DNA"/>
</dbReference>